<keyword evidence="2" id="KW-1185">Reference proteome</keyword>
<reference evidence="1 2" key="1">
    <citation type="journal article" date="2019" name="Commun. Biol.">
        <title>The bagworm genome reveals a unique fibroin gene that provides high tensile strength.</title>
        <authorList>
            <person name="Kono N."/>
            <person name="Nakamura H."/>
            <person name="Ohtoshi R."/>
            <person name="Tomita M."/>
            <person name="Numata K."/>
            <person name="Arakawa K."/>
        </authorList>
    </citation>
    <scope>NUCLEOTIDE SEQUENCE [LARGE SCALE GENOMIC DNA]</scope>
</reference>
<evidence type="ECO:0000313" key="1">
    <source>
        <dbReference type="EMBL" id="GBP05488.1"/>
    </source>
</evidence>
<name>A0A4C1SWD6_EUMVA</name>
<organism evidence="1 2">
    <name type="scientific">Eumeta variegata</name>
    <name type="common">Bagworm moth</name>
    <name type="synonym">Eumeta japonica</name>
    <dbReference type="NCBI Taxonomy" id="151549"/>
    <lineage>
        <taxon>Eukaryota</taxon>
        <taxon>Metazoa</taxon>
        <taxon>Ecdysozoa</taxon>
        <taxon>Arthropoda</taxon>
        <taxon>Hexapoda</taxon>
        <taxon>Insecta</taxon>
        <taxon>Pterygota</taxon>
        <taxon>Neoptera</taxon>
        <taxon>Endopterygota</taxon>
        <taxon>Lepidoptera</taxon>
        <taxon>Glossata</taxon>
        <taxon>Ditrysia</taxon>
        <taxon>Tineoidea</taxon>
        <taxon>Psychidae</taxon>
        <taxon>Oiketicinae</taxon>
        <taxon>Eumeta</taxon>
    </lineage>
</organism>
<accession>A0A4C1SWD6</accession>
<comment type="caution">
    <text evidence="1">The sequence shown here is derived from an EMBL/GenBank/DDBJ whole genome shotgun (WGS) entry which is preliminary data.</text>
</comment>
<evidence type="ECO:0000313" key="2">
    <source>
        <dbReference type="Proteomes" id="UP000299102"/>
    </source>
</evidence>
<dbReference type="OrthoDB" id="5545019at2759"/>
<gene>
    <name evidence="1" type="ORF">EVAR_3002_1</name>
</gene>
<proteinExistence type="predicted"/>
<protein>
    <submittedName>
        <fullName evidence="1">Uncharacterized protein</fullName>
    </submittedName>
</protein>
<dbReference type="EMBL" id="BGZK01000018">
    <property type="protein sequence ID" value="GBP05488.1"/>
    <property type="molecule type" value="Genomic_DNA"/>
</dbReference>
<dbReference type="AlphaFoldDB" id="A0A4C1SWD6"/>
<sequence>MNAFSQRITKGSILVPNAENYARHAVESSGNDHDTTGGAAASWLQHQFKVQYQLKTVLYEEGDPVVDHLQEVSNPFQRTVMKLVTKASQWRKIGKRGRRRKSGEALNVRITSIAGISERQSLVRYTIQSRAQKRPR</sequence>
<dbReference type="Proteomes" id="UP000299102">
    <property type="component" value="Unassembled WGS sequence"/>
</dbReference>